<reference evidence="2" key="1">
    <citation type="submission" date="2020-04" db="EMBL/GenBank/DDBJ databases">
        <authorList>
            <person name="Chiriac C."/>
            <person name="Salcher M."/>
            <person name="Ghai R."/>
            <person name="Kavagutti S V."/>
        </authorList>
    </citation>
    <scope>NUCLEOTIDE SEQUENCE</scope>
</reference>
<protein>
    <submittedName>
        <fullName evidence="2">Uncharacterized protein</fullName>
    </submittedName>
</protein>
<organism evidence="2">
    <name type="scientific">uncultured Caudovirales phage</name>
    <dbReference type="NCBI Taxonomy" id="2100421"/>
    <lineage>
        <taxon>Viruses</taxon>
        <taxon>Duplodnaviria</taxon>
        <taxon>Heunggongvirae</taxon>
        <taxon>Uroviricota</taxon>
        <taxon>Caudoviricetes</taxon>
        <taxon>Peduoviridae</taxon>
        <taxon>Maltschvirus</taxon>
        <taxon>Maltschvirus maltsch</taxon>
    </lineage>
</organism>
<feature type="compositionally biased region" description="Low complexity" evidence="1">
    <location>
        <begin position="46"/>
        <end position="69"/>
    </location>
</feature>
<feature type="region of interest" description="Disordered" evidence="1">
    <location>
        <begin position="322"/>
        <end position="376"/>
    </location>
</feature>
<sequence>MDFKKLLKIFEADPPKINLGNSGKTIDGQNRNDLNGFSSAIKSDTNVKPPVTVTPAKAPANAAPAAPAASAPANAAPAQTFGQAFAAGRKAALAGGDKTFKWTDPKTGKEGTYGTDIKKPAAKAVPNPDQSIVDAGNRQRDAQQAILRGDKPTDRFASSDASNPTNLNRPRTPASQAAKPAPDYTVDADPAASKVPYTPKNTTGYTGVQQYQYSDGKPNANYDSGEKTGAPSEVPVPANIGDMNPTDSARELNAARASAGKAPVGGTVGSGTGTTWTSSNGQPVTFDSPEEIARRGPMGTRLPDPVKQREQGEKNWNAIKGFFGGNKSTPTSTSTPNDANGVTTTPLPPQPSIETKPLSDNGGGYGRFSEEEELEEELEEMMRLSGLTLNEKAVSKQQQKFMGMVHAMQKGEKVKGASPKLKKAAKGMTKKAATDFASTKHKGLPKHVNESVELMDETRETLKHIANRYKYESKMFMQSGHMDQDLFHALYDYYRDKGEMPYSVVKGDAQPWVEEHFYMDMGSGMSESAHDLTELARLAGLQEQSVNEWGDSPLNKPPQPQSSGAAPSFAPRERERVVSPKVNQYDKDKEQAEKARRWMVDKESPKANDFGRKVGAAIAEPVAAVKSAFHGASDAWDQAMGNDIAPDPKPPVSVMKPNQWKGDRDNPALKTTPPNSIKENEELNQMRRIAGLKECGDMGVNQSDSMSVNTNMDSEGSKSVSISAQGDKADSLLQMLKMAGMRPHDDHEHEEEIEPVAIISTDSDEMIDEGSSQRLVKKLGDAVSGAKIYKDMDWNEYIVKFYKNGRALPEEAWYHTNDIQDAIDTAESELSSENAMRDAGMRDSMEEEYANEPEEEYQTVDSIIHQGNDLNREKRQFKHSYRNSDNPMAINEFSLDEALEEMLESVKVKEDGGAGGIEAEKPYRDERTGKMVYPPKGATMPPPDSEFPPGDPRNSAPLKKPSMSSSKPSKEPSSSPKIPRGMNIEPDDGILNLPMKQRGGR</sequence>
<name>A0A6J5LMU1_9CAUD</name>
<feature type="region of interest" description="Disordered" evidence="1">
    <location>
        <begin position="907"/>
        <end position="1001"/>
    </location>
</feature>
<feature type="compositionally biased region" description="Basic and acidic residues" evidence="1">
    <location>
        <begin position="907"/>
        <end position="929"/>
    </location>
</feature>
<feature type="compositionally biased region" description="Basic and acidic residues" evidence="1">
    <location>
        <begin position="98"/>
        <end position="109"/>
    </location>
</feature>
<feature type="compositionally biased region" description="Polar residues" evidence="1">
    <location>
        <begin position="19"/>
        <end position="44"/>
    </location>
</feature>
<feature type="compositionally biased region" description="Polar residues" evidence="1">
    <location>
        <begin position="159"/>
        <end position="175"/>
    </location>
</feature>
<feature type="compositionally biased region" description="Basic and acidic residues" evidence="1">
    <location>
        <begin position="571"/>
        <end position="598"/>
    </location>
</feature>
<feature type="region of interest" description="Disordered" evidence="1">
    <location>
        <begin position="18"/>
        <end position="69"/>
    </location>
</feature>
<gene>
    <name evidence="2" type="ORF">UFOVP257_42</name>
</gene>
<feature type="compositionally biased region" description="Pro residues" evidence="1">
    <location>
        <begin position="940"/>
        <end position="951"/>
    </location>
</feature>
<evidence type="ECO:0000313" key="2">
    <source>
        <dbReference type="EMBL" id="CAB4133069.1"/>
    </source>
</evidence>
<feature type="compositionally biased region" description="Low complexity" evidence="1">
    <location>
        <begin position="561"/>
        <end position="570"/>
    </location>
</feature>
<feature type="region of interest" description="Disordered" evidence="1">
    <location>
        <begin position="547"/>
        <end position="598"/>
    </location>
</feature>
<evidence type="ECO:0000256" key="1">
    <source>
        <dbReference type="SAM" id="MobiDB-lite"/>
    </source>
</evidence>
<feature type="compositionally biased region" description="Low complexity" evidence="1">
    <location>
        <begin position="955"/>
        <end position="977"/>
    </location>
</feature>
<accession>A0A6J5LMU1</accession>
<feature type="compositionally biased region" description="Polar residues" evidence="1">
    <location>
        <begin position="199"/>
        <end position="213"/>
    </location>
</feature>
<feature type="region of interest" description="Disordered" evidence="1">
    <location>
        <begin position="98"/>
        <end position="309"/>
    </location>
</feature>
<dbReference type="EMBL" id="LR796274">
    <property type="protein sequence ID" value="CAB4133069.1"/>
    <property type="molecule type" value="Genomic_DNA"/>
</dbReference>
<proteinExistence type="predicted"/>